<protein>
    <submittedName>
        <fullName evidence="1">Uncharacterized protein</fullName>
    </submittedName>
</protein>
<evidence type="ECO:0000313" key="2">
    <source>
        <dbReference type="Proteomes" id="UP000006729"/>
    </source>
</evidence>
<evidence type="ECO:0000313" key="1">
    <source>
        <dbReference type="EMBL" id="RQP03548.1"/>
    </source>
</evidence>
<accession>A0A3N7G8R5</accession>
<sequence length="91" mass="10589">MGFGRKGRRESPTIKCIIVFMGPFSLVRCGKYRTLISISDLSLHQIFCLIPGRLLISRRCNHGNRKSMGFGREWRRESPTIKCNRKSVYRL</sequence>
<dbReference type="Proteomes" id="UP000006729">
    <property type="component" value="Chromosome 19"/>
</dbReference>
<name>A0A3N7G8R5_POPTR</name>
<dbReference type="InParanoid" id="A0A3N7G8R5"/>
<gene>
    <name evidence="1" type="ORF">POPTR_019G073850</name>
</gene>
<dbReference type="AlphaFoldDB" id="A0A3N7G8R5"/>
<proteinExistence type="predicted"/>
<dbReference type="EMBL" id="CM009308">
    <property type="protein sequence ID" value="RQP03548.1"/>
    <property type="molecule type" value="Genomic_DNA"/>
</dbReference>
<reference evidence="1 2" key="1">
    <citation type="journal article" date="2006" name="Science">
        <title>The genome of black cottonwood, Populus trichocarpa (Torr. &amp; Gray).</title>
        <authorList>
            <person name="Tuskan G.A."/>
            <person name="Difazio S."/>
            <person name="Jansson S."/>
            <person name="Bohlmann J."/>
            <person name="Grigoriev I."/>
            <person name="Hellsten U."/>
            <person name="Putnam N."/>
            <person name="Ralph S."/>
            <person name="Rombauts S."/>
            <person name="Salamov A."/>
            <person name="Schein J."/>
            <person name="Sterck L."/>
            <person name="Aerts A."/>
            <person name="Bhalerao R.R."/>
            <person name="Bhalerao R.P."/>
            <person name="Blaudez D."/>
            <person name="Boerjan W."/>
            <person name="Brun A."/>
            <person name="Brunner A."/>
            <person name="Busov V."/>
            <person name="Campbell M."/>
            <person name="Carlson J."/>
            <person name="Chalot M."/>
            <person name="Chapman J."/>
            <person name="Chen G.L."/>
            <person name="Cooper D."/>
            <person name="Coutinho P.M."/>
            <person name="Couturier J."/>
            <person name="Covert S."/>
            <person name="Cronk Q."/>
            <person name="Cunningham R."/>
            <person name="Davis J."/>
            <person name="Degroeve S."/>
            <person name="Dejardin A."/>
            <person name="Depamphilis C."/>
            <person name="Detter J."/>
            <person name="Dirks B."/>
            <person name="Dubchak I."/>
            <person name="Duplessis S."/>
            <person name="Ehlting J."/>
            <person name="Ellis B."/>
            <person name="Gendler K."/>
            <person name="Goodstein D."/>
            <person name="Gribskov M."/>
            <person name="Grimwood J."/>
            <person name="Groover A."/>
            <person name="Gunter L."/>
            <person name="Hamberger B."/>
            <person name="Heinze B."/>
            <person name="Helariutta Y."/>
            <person name="Henrissat B."/>
            <person name="Holligan D."/>
            <person name="Holt R."/>
            <person name="Huang W."/>
            <person name="Islam-Faridi N."/>
            <person name="Jones S."/>
            <person name="Jones-Rhoades M."/>
            <person name="Jorgensen R."/>
            <person name="Joshi C."/>
            <person name="Kangasjarvi J."/>
            <person name="Karlsson J."/>
            <person name="Kelleher C."/>
            <person name="Kirkpatrick R."/>
            <person name="Kirst M."/>
            <person name="Kohler A."/>
            <person name="Kalluri U."/>
            <person name="Larimer F."/>
            <person name="Leebens-Mack J."/>
            <person name="Leple J.C."/>
            <person name="Locascio P."/>
            <person name="Lou Y."/>
            <person name="Lucas S."/>
            <person name="Martin F."/>
            <person name="Montanini B."/>
            <person name="Napoli C."/>
            <person name="Nelson D.R."/>
            <person name="Nelson C."/>
            <person name="Nieminen K."/>
            <person name="Nilsson O."/>
            <person name="Pereda V."/>
            <person name="Peter G."/>
            <person name="Philippe R."/>
            <person name="Pilate G."/>
            <person name="Poliakov A."/>
            <person name="Razumovskaya J."/>
            <person name="Richardson P."/>
            <person name="Rinaldi C."/>
            <person name="Ritland K."/>
            <person name="Rouze P."/>
            <person name="Ryaboy D."/>
            <person name="Schmutz J."/>
            <person name="Schrader J."/>
            <person name="Segerman B."/>
            <person name="Shin H."/>
            <person name="Siddiqui A."/>
            <person name="Sterky F."/>
            <person name="Terry A."/>
            <person name="Tsai C.J."/>
            <person name="Uberbacher E."/>
            <person name="Unneberg P."/>
            <person name="Vahala J."/>
            <person name="Wall K."/>
            <person name="Wessler S."/>
            <person name="Yang G."/>
            <person name="Yin T."/>
            <person name="Douglas C."/>
            <person name="Marra M."/>
            <person name="Sandberg G."/>
            <person name="Van de Peer Y."/>
            <person name="Rokhsar D."/>
        </authorList>
    </citation>
    <scope>NUCLEOTIDE SEQUENCE [LARGE SCALE GENOMIC DNA]</scope>
    <source>
        <strain evidence="2">cv. Nisqually</strain>
    </source>
</reference>
<organism evidence="1 2">
    <name type="scientific">Populus trichocarpa</name>
    <name type="common">Western balsam poplar</name>
    <name type="synonym">Populus balsamifera subsp. trichocarpa</name>
    <dbReference type="NCBI Taxonomy" id="3694"/>
    <lineage>
        <taxon>Eukaryota</taxon>
        <taxon>Viridiplantae</taxon>
        <taxon>Streptophyta</taxon>
        <taxon>Embryophyta</taxon>
        <taxon>Tracheophyta</taxon>
        <taxon>Spermatophyta</taxon>
        <taxon>Magnoliopsida</taxon>
        <taxon>eudicotyledons</taxon>
        <taxon>Gunneridae</taxon>
        <taxon>Pentapetalae</taxon>
        <taxon>rosids</taxon>
        <taxon>fabids</taxon>
        <taxon>Malpighiales</taxon>
        <taxon>Salicaceae</taxon>
        <taxon>Saliceae</taxon>
        <taxon>Populus</taxon>
    </lineage>
</organism>
<keyword evidence="2" id="KW-1185">Reference proteome</keyword>